<evidence type="ECO:0000313" key="1">
    <source>
        <dbReference type="EMBL" id="SDG92379.1"/>
    </source>
</evidence>
<dbReference type="Proteomes" id="UP000199296">
    <property type="component" value="Unassembled WGS sequence"/>
</dbReference>
<keyword evidence="2" id="KW-1185">Reference proteome</keyword>
<dbReference type="STRING" id="470826.SAMN04488027_11121"/>
<gene>
    <name evidence="1" type="ORF">SAMN04488027_11121</name>
</gene>
<dbReference type="PROSITE" id="PS51257">
    <property type="entry name" value="PROKAR_LIPOPROTEIN"/>
    <property type="match status" value="1"/>
</dbReference>
<dbReference type="EMBL" id="FNCW01000011">
    <property type="protein sequence ID" value="SDG92379.1"/>
    <property type="molecule type" value="Genomic_DNA"/>
</dbReference>
<accession>A0A1G7Y7J7</accession>
<reference evidence="1 2" key="1">
    <citation type="submission" date="2016-10" db="EMBL/GenBank/DDBJ databases">
        <authorList>
            <person name="de Groot N.N."/>
        </authorList>
    </citation>
    <scope>NUCLEOTIDE SEQUENCE [LARGE SCALE GENOMIC DNA]</scope>
    <source>
        <strain evidence="1 2">DSM 19803</strain>
    </source>
</reference>
<dbReference type="Pfam" id="PF14054">
    <property type="entry name" value="DUF4249"/>
    <property type="match status" value="1"/>
</dbReference>
<organism evidence="1 2">
    <name type="scientific">Psychroflexus sediminis</name>
    <dbReference type="NCBI Taxonomy" id="470826"/>
    <lineage>
        <taxon>Bacteria</taxon>
        <taxon>Pseudomonadati</taxon>
        <taxon>Bacteroidota</taxon>
        <taxon>Flavobacteriia</taxon>
        <taxon>Flavobacteriales</taxon>
        <taxon>Flavobacteriaceae</taxon>
        <taxon>Psychroflexus</taxon>
    </lineage>
</organism>
<dbReference type="InterPro" id="IPR025345">
    <property type="entry name" value="DUF4249"/>
</dbReference>
<protein>
    <recommendedName>
        <fullName evidence="3">DUF4249 domain-containing protein</fullName>
    </recommendedName>
</protein>
<evidence type="ECO:0000313" key="2">
    <source>
        <dbReference type="Proteomes" id="UP000199296"/>
    </source>
</evidence>
<proteinExistence type="predicted"/>
<evidence type="ECO:0008006" key="3">
    <source>
        <dbReference type="Google" id="ProtNLM"/>
    </source>
</evidence>
<sequence length="270" mass="29965">MMRKLLFLLSFVCVFTACEDVVEVDLEEAKSRLVVDAILQWEKGSTGANQSIELSRTRGFFEEEPIPVSGAKVVVSNSSGLEFTFVETSPGEYVTGNFQPALNELYSLSIEVNGSVYSAEESLKPVVPIDFIEQDDAGGFSGENIELKVFYTDPEGIENYYLFKFFAPFLAFPEFDINDDEFSDGNQIFDIFSEEDLEPGMPVTIQLHGISKGYYNFLEILLAQAGSAGGPFETQPATVRGNIKNNNDADELIFGYFGLSEVDEVIYTVQ</sequence>
<dbReference type="AlphaFoldDB" id="A0A1G7Y7J7"/>
<name>A0A1G7Y7J7_9FLAO</name>